<evidence type="ECO:0000256" key="1">
    <source>
        <dbReference type="SAM" id="Phobius"/>
    </source>
</evidence>
<keyword evidence="3" id="KW-1185">Reference proteome</keyword>
<organism evidence="2 3">
    <name type="scientific">Penicillium daleae</name>
    <dbReference type="NCBI Taxonomy" id="63821"/>
    <lineage>
        <taxon>Eukaryota</taxon>
        <taxon>Fungi</taxon>
        <taxon>Dikarya</taxon>
        <taxon>Ascomycota</taxon>
        <taxon>Pezizomycotina</taxon>
        <taxon>Eurotiomycetes</taxon>
        <taxon>Eurotiomycetidae</taxon>
        <taxon>Eurotiales</taxon>
        <taxon>Aspergillaceae</taxon>
        <taxon>Penicillium</taxon>
    </lineage>
</organism>
<evidence type="ECO:0000313" key="3">
    <source>
        <dbReference type="Proteomes" id="UP001213681"/>
    </source>
</evidence>
<dbReference type="AlphaFoldDB" id="A0AAD6CEY1"/>
<feature type="transmembrane region" description="Helical" evidence="1">
    <location>
        <begin position="151"/>
        <end position="171"/>
    </location>
</feature>
<dbReference type="EMBL" id="JAPVEA010000002">
    <property type="protein sequence ID" value="KAJ5461606.1"/>
    <property type="molecule type" value="Genomic_DNA"/>
</dbReference>
<evidence type="ECO:0000313" key="2">
    <source>
        <dbReference type="EMBL" id="KAJ5461606.1"/>
    </source>
</evidence>
<dbReference type="RefSeq" id="XP_056770648.1">
    <property type="nucleotide sequence ID" value="XM_056906541.1"/>
</dbReference>
<feature type="transmembrane region" description="Helical" evidence="1">
    <location>
        <begin position="177"/>
        <end position="197"/>
    </location>
</feature>
<accession>A0AAD6CEY1</accession>
<feature type="transmembrane region" description="Helical" evidence="1">
    <location>
        <begin position="279"/>
        <end position="299"/>
    </location>
</feature>
<name>A0AAD6CEY1_9EURO</name>
<sequence length="344" mass="37888">MYINADVCNDTILITSSRLTFSKKGLELPILPATPKISLDTAGIVAIADLETIQQRTALTGTSVLLDTLVICPGIHTQQKAVGLNHGEYPSTAALTSGYIFRIENPAMVYYLQRIGRTGQLTPVSVTRLHANAHWYNKLPGTFASLRTTSLLSSLAYLMAVSWAMVVIILLGLSHDWWGLSVVFVLMFARLCNIIIIRRRAQIGWTGANEPGEKGDLLVLLSQDRWVRIRGTVDDLKAVTSGQWLRDSTFCESCVTAFATLMVYLDAALASNATQFGKILLLALLMGSVGLLAIANIYATEAELHGHRIKVHGPRREYARRLHLVNELIEETGRDDWATKMGII</sequence>
<dbReference type="GeneID" id="81596784"/>
<gene>
    <name evidence="2" type="ORF">N7458_003158</name>
</gene>
<dbReference type="Proteomes" id="UP001213681">
    <property type="component" value="Unassembled WGS sequence"/>
</dbReference>
<protein>
    <submittedName>
        <fullName evidence="2">Uncharacterized protein</fullName>
    </submittedName>
</protein>
<reference evidence="2" key="2">
    <citation type="journal article" date="2023" name="IMA Fungus">
        <title>Comparative genomic study of the Penicillium genus elucidates a diverse pangenome and 15 lateral gene transfer events.</title>
        <authorList>
            <person name="Petersen C."/>
            <person name="Sorensen T."/>
            <person name="Nielsen M.R."/>
            <person name="Sondergaard T.E."/>
            <person name="Sorensen J.L."/>
            <person name="Fitzpatrick D.A."/>
            <person name="Frisvad J.C."/>
            <person name="Nielsen K.L."/>
        </authorList>
    </citation>
    <scope>NUCLEOTIDE SEQUENCE</scope>
    <source>
        <strain evidence="2">IBT 16125</strain>
    </source>
</reference>
<keyword evidence="1" id="KW-0812">Transmembrane</keyword>
<reference evidence="2" key="1">
    <citation type="submission" date="2022-12" db="EMBL/GenBank/DDBJ databases">
        <authorList>
            <person name="Petersen C."/>
        </authorList>
    </citation>
    <scope>NUCLEOTIDE SEQUENCE</scope>
    <source>
        <strain evidence="2">IBT 16125</strain>
    </source>
</reference>
<keyword evidence="1" id="KW-0472">Membrane</keyword>
<keyword evidence="1" id="KW-1133">Transmembrane helix</keyword>
<comment type="caution">
    <text evidence="2">The sequence shown here is derived from an EMBL/GenBank/DDBJ whole genome shotgun (WGS) entry which is preliminary data.</text>
</comment>
<proteinExistence type="predicted"/>